<dbReference type="STRING" id="1226327.SAMN05421732_101254"/>
<sequence>MSDLNSKHSTAFIPLSPAERYAQAIASGQFMPDDAQAQAVHELDRVWQELIQRFKASKKAFRRFRRQTSPKGVYMWGGVGRGKTWLMDQFFESIPFRRKMRMHFHHFMQHVHRELNKLSGQRNPLDQVADQIYQQAVVICFDEFFVSNVTDAMILSELFQKLLTRGITLVATSNIAPDGLYKNGIHRDRFIPTIEMVKKHCVVLNVDAGVDYRLRVLKQAQLFKHPLTHDHKLWIAQRFSALTQTQTQSQEPIIINNRIVETIGHTEDVLWCEYSELCLKPRSPADFIEIANIYNTVLVSNVPHLTDYLSEGTRRFIYLVDEFYDRGVKLLLTSEDSIIDIYQGEKLAFEIERTRSRLLEMQSDEYLNSEHRQIQGSASEAS</sequence>
<dbReference type="GO" id="GO:0005737">
    <property type="term" value="C:cytoplasm"/>
    <property type="evidence" value="ECO:0007669"/>
    <property type="project" value="UniProtKB-SubCell"/>
</dbReference>
<dbReference type="SUPFAM" id="SSF52540">
    <property type="entry name" value="P-loop containing nucleoside triphosphate hydrolases"/>
    <property type="match status" value="1"/>
</dbReference>
<comment type="subcellular location">
    <subcellularLocation>
        <location evidence="3">Cytoplasm</location>
    </subcellularLocation>
</comment>
<dbReference type="InterPro" id="IPR027417">
    <property type="entry name" value="P-loop_NTPase"/>
</dbReference>
<evidence type="ECO:0000256" key="3">
    <source>
        <dbReference type="HAMAP-Rule" id="MF_01919"/>
    </source>
</evidence>
<comment type="subunit">
    <text evidence="3">Interacts with FtsZ.</text>
</comment>
<feature type="binding site" evidence="3">
    <location>
        <begin position="77"/>
        <end position="84"/>
    </location>
    <ligand>
        <name>ATP</name>
        <dbReference type="ChEBI" id="CHEBI:30616"/>
    </ligand>
</feature>
<keyword evidence="2 3" id="KW-0067">ATP-binding</keyword>
<dbReference type="PANTHER" id="PTHR12169:SF6">
    <property type="entry name" value="AFG1-LIKE ATPASE"/>
    <property type="match status" value="1"/>
</dbReference>
<keyword evidence="3" id="KW-0963">Cytoplasm</keyword>
<keyword evidence="3" id="KW-0378">Hydrolase</keyword>
<evidence type="ECO:0000313" key="5">
    <source>
        <dbReference type="Proteomes" id="UP000243468"/>
    </source>
</evidence>
<dbReference type="EMBL" id="FMYO01000001">
    <property type="protein sequence ID" value="SDB84599.1"/>
    <property type="molecule type" value="Genomic_DNA"/>
</dbReference>
<dbReference type="InterPro" id="IPR005654">
    <property type="entry name" value="ATPase_AFG1-like"/>
</dbReference>
<comment type="similarity">
    <text evidence="3">Belongs to the AFG1 ATPase family. ZapE subfamily.</text>
</comment>
<protein>
    <recommendedName>
        <fullName evidence="3">Cell division protein ZapE</fullName>
    </recommendedName>
    <alternativeName>
        <fullName evidence="3">Z ring-associated protein ZapE</fullName>
    </alternativeName>
</protein>
<keyword evidence="1 3" id="KW-0547">Nucleotide-binding</keyword>
<keyword evidence="3" id="KW-0131">Cell cycle</keyword>
<dbReference type="HAMAP" id="MF_01919">
    <property type="entry name" value="ZapE"/>
    <property type="match status" value="1"/>
</dbReference>
<dbReference type="AlphaFoldDB" id="A0A1G6GRS3"/>
<organism evidence="4 5">
    <name type="scientific">Acinetobacter kookii</name>
    <dbReference type="NCBI Taxonomy" id="1226327"/>
    <lineage>
        <taxon>Bacteria</taxon>
        <taxon>Pseudomonadati</taxon>
        <taxon>Pseudomonadota</taxon>
        <taxon>Gammaproteobacteria</taxon>
        <taxon>Moraxellales</taxon>
        <taxon>Moraxellaceae</taxon>
        <taxon>Acinetobacter</taxon>
    </lineage>
</organism>
<dbReference type="GO" id="GO:0016887">
    <property type="term" value="F:ATP hydrolysis activity"/>
    <property type="evidence" value="ECO:0007669"/>
    <property type="project" value="UniProtKB-UniRule"/>
</dbReference>
<dbReference type="NCBIfam" id="NF040713">
    <property type="entry name" value="ZapE"/>
    <property type="match status" value="1"/>
</dbReference>
<dbReference type="GO" id="GO:0005524">
    <property type="term" value="F:ATP binding"/>
    <property type="evidence" value="ECO:0007669"/>
    <property type="project" value="UniProtKB-UniRule"/>
</dbReference>
<dbReference type="Pfam" id="PF03969">
    <property type="entry name" value="AFG1_ATPase"/>
    <property type="match status" value="1"/>
</dbReference>
<evidence type="ECO:0000313" key="4">
    <source>
        <dbReference type="EMBL" id="SDB84599.1"/>
    </source>
</evidence>
<dbReference type="InterPro" id="IPR030870">
    <property type="entry name" value="ZapE"/>
</dbReference>
<dbReference type="Gene3D" id="3.40.50.300">
    <property type="entry name" value="P-loop containing nucleotide triphosphate hydrolases"/>
    <property type="match status" value="1"/>
</dbReference>
<proteinExistence type="inferred from homology"/>
<keyword evidence="3 4" id="KW-0132">Cell division</keyword>
<dbReference type="RefSeq" id="WP_092818344.1">
    <property type="nucleotide sequence ID" value="NZ_BAABKJ010000006.1"/>
</dbReference>
<comment type="function">
    <text evidence="3">Reduces the stability of FtsZ polymers in the presence of ATP.</text>
</comment>
<evidence type="ECO:0000256" key="2">
    <source>
        <dbReference type="ARBA" id="ARBA00022840"/>
    </source>
</evidence>
<dbReference type="GO" id="GO:0032153">
    <property type="term" value="C:cell division site"/>
    <property type="evidence" value="ECO:0007669"/>
    <property type="project" value="TreeGrafter"/>
</dbReference>
<dbReference type="GO" id="GO:0051301">
    <property type="term" value="P:cell division"/>
    <property type="evidence" value="ECO:0007669"/>
    <property type="project" value="UniProtKB-UniRule"/>
</dbReference>
<name>A0A1G6GRS3_9GAMM</name>
<dbReference type="OrthoDB" id="9774491at2"/>
<gene>
    <name evidence="3" type="primary">zapE</name>
    <name evidence="4" type="ORF">SAMN05421732_101254</name>
</gene>
<dbReference type="Proteomes" id="UP000243468">
    <property type="component" value="Unassembled WGS sequence"/>
</dbReference>
<keyword evidence="5" id="KW-1185">Reference proteome</keyword>
<dbReference type="PANTHER" id="PTHR12169">
    <property type="entry name" value="ATPASE N2B"/>
    <property type="match status" value="1"/>
</dbReference>
<accession>A0A1G6GRS3</accession>
<reference evidence="5" key="1">
    <citation type="submission" date="2016-09" db="EMBL/GenBank/DDBJ databases">
        <authorList>
            <person name="Varghese N."/>
            <person name="Submissions S."/>
        </authorList>
    </citation>
    <scope>NUCLEOTIDE SEQUENCE [LARGE SCALE GENOMIC DNA]</scope>
    <source>
        <strain evidence="5">ANC 4667</strain>
    </source>
</reference>
<evidence type="ECO:0000256" key="1">
    <source>
        <dbReference type="ARBA" id="ARBA00022741"/>
    </source>
</evidence>